<comment type="caution">
    <text evidence="4">The sequence shown here is derived from an EMBL/GenBank/DDBJ whole genome shotgun (WGS) entry which is preliminary data.</text>
</comment>
<evidence type="ECO:0000259" key="3">
    <source>
        <dbReference type="Pfam" id="PF17782"/>
    </source>
</evidence>
<dbReference type="InterPro" id="IPR003488">
    <property type="entry name" value="DprA"/>
</dbReference>
<evidence type="ECO:0000313" key="5">
    <source>
        <dbReference type="Proteomes" id="UP000657421"/>
    </source>
</evidence>
<organism evidence="4 5">
    <name type="scientific">Jingyaoa shaoxingensis</name>
    <dbReference type="NCBI Taxonomy" id="2763671"/>
    <lineage>
        <taxon>Bacteria</taxon>
        <taxon>Bacillati</taxon>
        <taxon>Bacillota</taxon>
        <taxon>Clostridia</taxon>
        <taxon>Lachnospirales</taxon>
        <taxon>Lachnospiraceae</taxon>
        <taxon>Jingyaoa</taxon>
    </lineage>
</organism>
<dbReference type="PANTHER" id="PTHR43022">
    <property type="entry name" value="PROTEIN SMF"/>
    <property type="match status" value="1"/>
</dbReference>
<name>A0ABR7N7Q4_9FIRM</name>
<dbReference type="SUPFAM" id="SSF102405">
    <property type="entry name" value="MCP/YpsA-like"/>
    <property type="match status" value="1"/>
</dbReference>
<reference evidence="4 5" key="1">
    <citation type="submission" date="2020-08" db="EMBL/GenBank/DDBJ databases">
        <title>Genome public.</title>
        <authorList>
            <person name="Liu C."/>
            <person name="Sun Q."/>
        </authorList>
    </citation>
    <scope>NUCLEOTIDE SEQUENCE [LARGE SCALE GENOMIC DNA]</scope>
    <source>
        <strain evidence="4 5">NSJ-46</strain>
    </source>
</reference>
<evidence type="ECO:0000259" key="2">
    <source>
        <dbReference type="Pfam" id="PF02481"/>
    </source>
</evidence>
<feature type="domain" description="Smf/DprA SLOG" evidence="2">
    <location>
        <begin position="75"/>
        <end position="282"/>
    </location>
</feature>
<dbReference type="Pfam" id="PF17782">
    <property type="entry name" value="WHD_DprA"/>
    <property type="match status" value="1"/>
</dbReference>
<feature type="domain" description="DprA winged helix" evidence="3">
    <location>
        <begin position="299"/>
        <end position="346"/>
    </location>
</feature>
<dbReference type="EMBL" id="JACRSZ010000003">
    <property type="protein sequence ID" value="MBC8572423.1"/>
    <property type="molecule type" value="Genomic_DNA"/>
</dbReference>
<dbReference type="InterPro" id="IPR057666">
    <property type="entry name" value="DrpA_SLOG"/>
</dbReference>
<dbReference type="InterPro" id="IPR036388">
    <property type="entry name" value="WH-like_DNA-bd_sf"/>
</dbReference>
<dbReference type="RefSeq" id="WP_249307401.1">
    <property type="nucleotide sequence ID" value="NZ_JACRSZ010000003.1"/>
</dbReference>
<dbReference type="NCBIfam" id="TIGR00732">
    <property type="entry name" value="dprA"/>
    <property type="match status" value="1"/>
</dbReference>
<sequence>MDEWLWMCSLPGFYRKDLERLLQFFETPDRVWSARDSQIAVLPFLKEKQKEILKEWKRKKPSQIRNKTAESGIKFTSYMEENYPPRLLELPDYPLGLFYLGDLPEATERCVAVVGARMCTNYGRNIAMQISEELAVQQIAVVSGMAYGVDGIAQASCLKAGGRSYAVTGCGPDICYPRDHRLLYQDLRQNGGVISEYAPGTPVQPLHFPMRNRLISGLCECVVVVEAKKKSGSLITADMALEQGRDVLAVPGRVSDPLSEGCNHLISQGAGILTSLEDLRQHLGIAVKKVKKNKKNNIKLASLENMVYICLDFRPKSLTEIVRSAKMAPEQVMRILTDLQMRGMVEEISKNYYVLKK</sequence>
<dbReference type="Gene3D" id="1.10.10.10">
    <property type="entry name" value="Winged helix-like DNA-binding domain superfamily/Winged helix DNA-binding domain"/>
    <property type="match status" value="1"/>
</dbReference>
<protein>
    <submittedName>
        <fullName evidence="4">DNA-protecting protein DprA</fullName>
    </submittedName>
</protein>
<dbReference type="Proteomes" id="UP000657421">
    <property type="component" value="Unassembled WGS sequence"/>
</dbReference>
<dbReference type="Gene3D" id="3.40.50.450">
    <property type="match status" value="1"/>
</dbReference>
<evidence type="ECO:0000256" key="1">
    <source>
        <dbReference type="ARBA" id="ARBA00006525"/>
    </source>
</evidence>
<comment type="similarity">
    <text evidence="1">Belongs to the DprA/Smf family.</text>
</comment>
<dbReference type="Pfam" id="PF02481">
    <property type="entry name" value="DNA_processg_A"/>
    <property type="match status" value="1"/>
</dbReference>
<evidence type="ECO:0000313" key="4">
    <source>
        <dbReference type="EMBL" id="MBC8572423.1"/>
    </source>
</evidence>
<keyword evidence="5" id="KW-1185">Reference proteome</keyword>
<proteinExistence type="inferred from homology"/>
<dbReference type="InterPro" id="IPR041614">
    <property type="entry name" value="DprA_WH"/>
</dbReference>
<dbReference type="PANTHER" id="PTHR43022:SF1">
    <property type="entry name" value="PROTEIN SMF"/>
    <property type="match status" value="1"/>
</dbReference>
<gene>
    <name evidence="4" type="primary">dprA</name>
    <name evidence="4" type="ORF">H8716_04880</name>
</gene>
<accession>A0ABR7N7Q4</accession>